<evidence type="ECO:0000256" key="5">
    <source>
        <dbReference type="ARBA" id="ARBA00023065"/>
    </source>
</evidence>
<evidence type="ECO:0008006" key="11">
    <source>
        <dbReference type="Google" id="ProtNLM"/>
    </source>
</evidence>
<keyword evidence="10" id="KW-1185">Reference proteome</keyword>
<dbReference type="EMBL" id="CAXAMN010024895">
    <property type="protein sequence ID" value="CAK9090825.1"/>
    <property type="molecule type" value="Genomic_DNA"/>
</dbReference>
<feature type="region of interest" description="Disordered" evidence="7">
    <location>
        <begin position="507"/>
        <end position="547"/>
    </location>
</feature>
<feature type="transmembrane region" description="Helical" evidence="8">
    <location>
        <begin position="341"/>
        <end position="359"/>
    </location>
</feature>
<name>A0ABP0QRD5_9DINO</name>
<accession>A0ABP0QRD5</accession>
<gene>
    <name evidence="9" type="ORF">CCMP2556_LOCUS43615</name>
</gene>
<keyword evidence="5" id="KW-0406">Ion transport</keyword>
<dbReference type="Proteomes" id="UP001642484">
    <property type="component" value="Unassembled WGS sequence"/>
</dbReference>
<evidence type="ECO:0000256" key="8">
    <source>
        <dbReference type="SAM" id="Phobius"/>
    </source>
</evidence>
<evidence type="ECO:0000256" key="6">
    <source>
        <dbReference type="ARBA" id="ARBA00023136"/>
    </source>
</evidence>
<keyword evidence="2" id="KW-0813">Transport</keyword>
<comment type="caution">
    <text evidence="9">The sequence shown here is derived from an EMBL/GenBank/DDBJ whole genome shotgun (WGS) entry which is preliminary data.</text>
</comment>
<keyword evidence="6 8" id="KW-0472">Membrane</keyword>
<evidence type="ECO:0000256" key="2">
    <source>
        <dbReference type="ARBA" id="ARBA00022448"/>
    </source>
</evidence>
<proteinExistence type="predicted"/>
<comment type="subcellular location">
    <subcellularLocation>
        <location evidence="1">Membrane</location>
        <topology evidence="1">Multi-pass membrane protein</topology>
    </subcellularLocation>
</comment>
<reference evidence="9 10" key="1">
    <citation type="submission" date="2024-02" db="EMBL/GenBank/DDBJ databases">
        <authorList>
            <person name="Chen Y."/>
            <person name="Shah S."/>
            <person name="Dougan E. K."/>
            <person name="Thang M."/>
            <person name="Chan C."/>
        </authorList>
    </citation>
    <scope>NUCLEOTIDE SEQUENCE [LARGE SCALE GENOMIC DNA]</scope>
</reference>
<evidence type="ECO:0000256" key="7">
    <source>
        <dbReference type="SAM" id="MobiDB-lite"/>
    </source>
</evidence>
<dbReference type="InterPro" id="IPR044669">
    <property type="entry name" value="YneE/VCCN1/2-like"/>
</dbReference>
<evidence type="ECO:0000256" key="3">
    <source>
        <dbReference type="ARBA" id="ARBA00022692"/>
    </source>
</evidence>
<feature type="region of interest" description="Disordered" evidence="7">
    <location>
        <begin position="1"/>
        <end position="57"/>
    </location>
</feature>
<feature type="compositionally biased region" description="Basic and acidic residues" evidence="7">
    <location>
        <begin position="517"/>
        <end position="547"/>
    </location>
</feature>
<evidence type="ECO:0000313" key="10">
    <source>
        <dbReference type="Proteomes" id="UP001642484"/>
    </source>
</evidence>
<organism evidence="9 10">
    <name type="scientific">Durusdinium trenchii</name>
    <dbReference type="NCBI Taxonomy" id="1381693"/>
    <lineage>
        <taxon>Eukaryota</taxon>
        <taxon>Sar</taxon>
        <taxon>Alveolata</taxon>
        <taxon>Dinophyceae</taxon>
        <taxon>Suessiales</taxon>
        <taxon>Symbiodiniaceae</taxon>
        <taxon>Durusdinium</taxon>
    </lineage>
</organism>
<feature type="compositionally biased region" description="Pro residues" evidence="7">
    <location>
        <begin position="91"/>
        <end position="103"/>
    </location>
</feature>
<feature type="region of interest" description="Disordered" evidence="7">
    <location>
        <begin position="72"/>
        <end position="107"/>
    </location>
</feature>
<protein>
    <recommendedName>
        <fullName evidence="11">Bestrophin homolog</fullName>
    </recommendedName>
</protein>
<dbReference type="Pfam" id="PF25539">
    <property type="entry name" value="Bestrophin_2"/>
    <property type="match status" value="1"/>
</dbReference>
<feature type="region of interest" description="Disordered" evidence="7">
    <location>
        <begin position="565"/>
        <end position="615"/>
    </location>
</feature>
<sequence length="615" mass="68215">MWTVGPPFLLIPSSPPQGPQNLSPNRWQDLDLTGDPVPPNQQLDPLHSGQEVDDTGNPRCRQMGVHIDQTGEMVPPLKPPHPVQRAAPAHPFHPPDTPGPPRGPGVSGGAEVMVLMDRGVVDLPLGVVNLDVWKLLSPQLSVTIFAVVFYNNQCYGRYMSLYASCVDIDVSEKNLVSELLVDFGHDPDLQTNIKQACKYSLAAIFYFYLSMEDESPGMRVTWQVIKEKGLLSDAEVLRVCDYPGTTFMLLLHWASMAVKDGIWRLRVKPAPNYSPPELAAMTSRIFSLIDRIGLAALNVRSIQNMPVPFSYFHLLNILISLTVLATGIGSLILVEQHDSPSYCLAFFPYSVVTFVLLALRQLSGELADPFGQDDLDFPIADFMRHIYDNVVAMLAMFHRYNVLDSFRSGSSDFTCASVGRPCAGEAKEDQTLTKILQKSASRLPAPKSPGGGRASMGWLLLQTDDEISAYGPRNWVKPEDFKGAAKLIRWLESGDEPKARMIGVSMEDEENAPLKDAPLKDDAPNKAKEEPPAKPKELPKDSCAESLQRIEKQMAQLISCMSEVAASLKESSGSERRTKERTREGREATEKATERSEKSVQKRTKKTEEKERPEE</sequence>
<evidence type="ECO:0000313" key="9">
    <source>
        <dbReference type="EMBL" id="CAK9090825.1"/>
    </source>
</evidence>
<keyword evidence="3 8" id="KW-0812">Transmembrane</keyword>
<evidence type="ECO:0000256" key="4">
    <source>
        <dbReference type="ARBA" id="ARBA00022989"/>
    </source>
</evidence>
<feature type="compositionally biased region" description="Basic and acidic residues" evidence="7">
    <location>
        <begin position="572"/>
        <end position="615"/>
    </location>
</feature>
<evidence type="ECO:0000256" key="1">
    <source>
        <dbReference type="ARBA" id="ARBA00004141"/>
    </source>
</evidence>
<keyword evidence="4 8" id="KW-1133">Transmembrane helix</keyword>
<feature type="transmembrane region" description="Helical" evidence="8">
    <location>
        <begin position="311"/>
        <end position="334"/>
    </location>
</feature>